<accession>A0ACD2U7P5</accession>
<comment type="caution">
    <text evidence="1">The sequence shown here is derived from an EMBL/GenBank/DDBJ whole genome shotgun (WGS) entry which is preliminary data.</text>
</comment>
<gene>
    <name evidence="1" type="ORF">SAMN04488483_3305</name>
</gene>
<sequence length="594" mass="67984">MKLVERVEVAYFRSIYKESLNGCNDTNIIFGRNDSGKSNILRALNLFFNNNTSPDLDFNFLQDFNHSRRAEAGGEGDIRKFVYVKIWFNTPTTWRPSLGDQFWVKKQWSISFDSDAQITTNVLENKRHYLTRFLNKIRLYYIPAIKDRKIFESLQANIYKVIALNAEFSGSLINFTNALRERTQDLSLQLLNDLKVASVVTTPKDLTDLFRSLDFETTSEAGDSYSLTLQRGDGVQVRHIAPILSFLANHSSEDFHIWAFEEPENSLELANAIDEAERFRSYGQQSNKQVFLTSHSPAFFSLDHEDISRYFVSRSQKIQDRINSSIVKIGASPELLPSELMGETPHLPVISAYLRDAHNKITQQNEDQRALLEILDAHNQSIVFVEGASDALIFTKAWQILIGGVMPLRFEAAGGTSKMEALTRDGKILTGVAPGRNIFALVDNDSAGRALYSHGRLNKGKWVQHNSNKVYWCRLPYNQEFEHFMLEIALPKDCWPGSLENFFSPALRRRAQDAGALQLTEFPHSEIVTSENLRKFQAYLTPREDLKHFHILTTHEDFKISFAEWIINMADAEPDIFEPLRPIFVQIVELLTPN</sequence>
<keyword evidence="2" id="KW-1185">Reference proteome</keyword>
<evidence type="ECO:0000313" key="1">
    <source>
        <dbReference type="EMBL" id="SMQ26931.1"/>
    </source>
</evidence>
<dbReference type="Proteomes" id="UP001158048">
    <property type="component" value="Unassembled WGS sequence"/>
</dbReference>
<evidence type="ECO:0000313" key="2">
    <source>
        <dbReference type="Proteomes" id="UP001158048"/>
    </source>
</evidence>
<name>A0ACD2U7P5_9PSED</name>
<dbReference type="EMBL" id="FXUY01000001">
    <property type="protein sequence ID" value="SMQ26931.1"/>
    <property type="molecule type" value="Genomic_DNA"/>
</dbReference>
<protein>
    <submittedName>
        <fullName evidence="1">AAA domain-containing protein, putative AbiEii toxin, Type IV TA system</fullName>
    </submittedName>
</protein>
<proteinExistence type="predicted"/>
<reference evidence="1" key="1">
    <citation type="submission" date="2017-05" db="EMBL/GenBank/DDBJ databases">
        <authorList>
            <person name="Varghese N."/>
            <person name="Submissions S."/>
        </authorList>
    </citation>
    <scope>NUCLEOTIDE SEQUENCE</scope>
    <source>
        <strain evidence="1">LMG 28168</strain>
    </source>
</reference>
<organism evidence="1 2">
    <name type="scientific">Pseudomonas helmanticensis</name>
    <dbReference type="NCBI Taxonomy" id="1471381"/>
    <lineage>
        <taxon>Bacteria</taxon>
        <taxon>Pseudomonadati</taxon>
        <taxon>Pseudomonadota</taxon>
        <taxon>Gammaproteobacteria</taxon>
        <taxon>Pseudomonadales</taxon>
        <taxon>Pseudomonadaceae</taxon>
        <taxon>Pseudomonas</taxon>
    </lineage>
</organism>